<gene>
    <name evidence="1" type="ORF">IPOD504_LOCUS15549</name>
</gene>
<organism evidence="1 2">
    <name type="scientific">Iphiclides podalirius</name>
    <name type="common">scarce swallowtail</name>
    <dbReference type="NCBI Taxonomy" id="110791"/>
    <lineage>
        <taxon>Eukaryota</taxon>
        <taxon>Metazoa</taxon>
        <taxon>Ecdysozoa</taxon>
        <taxon>Arthropoda</taxon>
        <taxon>Hexapoda</taxon>
        <taxon>Insecta</taxon>
        <taxon>Pterygota</taxon>
        <taxon>Neoptera</taxon>
        <taxon>Endopterygota</taxon>
        <taxon>Lepidoptera</taxon>
        <taxon>Glossata</taxon>
        <taxon>Ditrysia</taxon>
        <taxon>Papilionoidea</taxon>
        <taxon>Papilionidae</taxon>
        <taxon>Papilioninae</taxon>
        <taxon>Iphiclides</taxon>
    </lineage>
</organism>
<dbReference type="EMBL" id="OW152819">
    <property type="protein sequence ID" value="CAH2073246.1"/>
    <property type="molecule type" value="Genomic_DNA"/>
</dbReference>
<dbReference type="Proteomes" id="UP000837857">
    <property type="component" value="Chromosome 7"/>
</dbReference>
<name>A0ABN8J0V4_9NEOP</name>
<feature type="non-terminal residue" evidence="1">
    <location>
        <position position="141"/>
    </location>
</feature>
<accession>A0ABN8J0V4</accession>
<proteinExistence type="predicted"/>
<protein>
    <submittedName>
        <fullName evidence="1">Uncharacterized protein</fullName>
    </submittedName>
</protein>
<evidence type="ECO:0000313" key="2">
    <source>
        <dbReference type="Proteomes" id="UP000837857"/>
    </source>
</evidence>
<reference evidence="1" key="1">
    <citation type="submission" date="2022-03" db="EMBL/GenBank/DDBJ databases">
        <authorList>
            <person name="Martin H S."/>
        </authorList>
    </citation>
    <scope>NUCLEOTIDE SEQUENCE</scope>
</reference>
<evidence type="ECO:0000313" key="1">
    <source>
        <dbReference type="EMBL" id="CAH2073246.1"/>
    </source>
</evidence>
<sequence length="141" mass="15424">MSHGGTLVAAAVSSFCARLRGQVVRHGLISTPTRKRRYDARFPRASRGPFGHAPAPPRALATLMVTPRATFTIQATATRTGFITHRFLGVVNREQGCECIMRFATRNALPALTYRERLEHGEGKCGRCASARGGGLECDYY</sequence>
<keyword evidence="2" id="KW-1185">Reference proteome</keyword>